<geneLocation type="plasmid" evidence="2">
    <name>puw386</name>
</geneLocation>
<dbReference type="EMBL" id="CP039340">
    <property type="protein sequence ID" value="QCX51118.1"/>
    <property type="molecule type" value="Genomic_DNA"/>
</dbReference>
<reference evidence="1 2" key="1">
    <citation type="submission" date="2019-04" db="EMBL/GenBank/DDBJ databases">
        <title>Complete Genome of UW386 and Higher Quality Genome of UW700.</title>
        <authorList>
            <person name="Jacobs J."/>
            <person name="Perez A."/>
            <person name="Steidl O."/>
            <person name="Allen C."/>
        </authorList>
    </citation>
    <scope>NUCLEOTIDE SEQUENCE [LARGE SCALE GENOMIC DNA]</scope>
    <source>
        <strain evidence="1 2">UW386</strain>
        <plasmid evidence="2">puw386</plasmid>
    </source>
</reference>
<proteinExistence type="predicted"/>
<evidence type="ECO:0000313" key="1">
    <source>
        <dbReference type="EMBL" id="QCX51118.1"/>
    </source>
</evidence>
<dbReference type="AlphaFoldDB" id="A0AA92EHH8"/>
<sequence>MKIVLAVLALAIGLNLVLAYLWIDKSISLAYSQAGAQSSYQVMRSLERLLEQEWKGLPEATLLEKLQRAAKQAQGGAEILIKKEGDIVSLDDACFKLDRGRVGRVGECY</sequence>
<name>A0AA92EHH8_RALSL</name>
<evidence type="ECO:0000313" key="2">
    <source>
        <dbReference type="Proteomes" id="UP000310553"/>
    </source>
</evidence>
<gene>
    <name evidence="1" type="ORF">E7Z57_18540</name>
</gene>
<keyword evidence="1" id="KW-0614">Plasmid</keyword>
<dbReference type="InterPro" id="IPR028968">
    <property type="entry name" value="Imm58"/>
</dbReference>
<protein>
    <submittedName>
        <fullName evidence="1">Uncharacterized protein</fullName>
    </submittedName>
</protein>
<organism evidence="1 2">
    <name type="scientific">Ralstonia solanacearum</name>
    <name type="common">Pseudomonas solanacearum</name>
    <dbReference type="NCBI Taxonomy" id="305"/>
    <lineage>
        <taxon>Bacteria</taxon>
        <taxon>Pseudomonadati</taxon>
        <taxon>Pseudomonadota</taxon>
        <taxon>Betaproteobacteria</taxon>
        <taxon>Burkholderiales</taxon>
        <taxon>Burkholderiaceae</taxon>
        <taxon>Ralstonia</taxon>
        <taxon>Ralstonia solanacearum species complex</taxon>
    </lineage>
</organism>
<dbReference type="Proteomes" id="UP000310553">
    <property type="component" value="Plasmid pUW386"/>
</dbReference>
<accession>A0AA92EHH8</accession>
<dbReference type="Pfam" id="PF15581">
    <property type="entry name" value="Imm58"/>
    <property type="match status" value="1"/>
</dbReference>